<proteinExistence type="predicted"/>
<sequence length="301" mass="34419">MTQSISLSDFITKTDDGFMPSDRDCTVLDRYLSKEQKDLRETYKDEKNHRASLRVKMFLTSSPSRRFTQQGVVPMRELRTNADIPSSLLNIITDWLMNVLSDEENQEMFEEFVSSKFPDILGSADKLARFAQRLENKRDIIHKNFSKAMNAFGTCFLAVKPTYATEGQCNVVRATDDAIILEFQPIPEYFRCGRSRSTFYKLYPLSEEQPVTGMIALRGIAGNQFIMNHGHGHLRTVPYHELSEAIKSFAKKDKDTLETISKSPLSAQCGSKFLDMLDGIRSKQKIDDVITKAKTFEKKRP</sequence>
<organism evidence="1">
    <name type="scientific">Porcine rotavirus B</name>
    <dbReference type="NCBI Taxonomy" id="449582"/>
    <lineage>
        <taxon>Viruses</taxon>
        <taxon>Riboviria</taxon>
        <taxon>Orthornavirae</taxon>
        <taxon>Duplornaviricota</taxon>
        <taxon>Resentoviricetes</taxon>
        <taxon>Reovirales</taxon>
        <taxon>Sedoreoviridae</taxon>
        <taxon>Rotavirus</taxon>
        <taxon>Rotavirus betagastroenteritidis</taxon>
        <taxon>Rotavirus B</taxon>
    </lineage>
</organism>
<gene>
    <name evidence="1" type="primary">NSP2</name>
</gene>
<evidence type="ECO:0000313" key="1">
    <source>
        <dbReference type="EMBL" id="AIN76784.1"/>
    </source>
</evidence>
<dbReference type="EMBL" id="KJ613653">
    <property type="protein sequence ID" value="AIN76784.1"/>
    <property type="molecule type" value="Genomic_RNA"/>
</dbReference>
<reference evidence="1" key="1">
    <citation type="journal article" date="2014" name="Vet. Microbiol.">
        <title>Molecular characterization of group B rotavirus circulating in pigs from India: Identification of a strain bearing a novel VP7 genotype, G21.</title>
        <authorList>
            <person name="Lahon A."/>
            <person name="Ingle V.C."/>
            <person name="Birade H.S."/>
            <person name="Raut C.G."/>
            <person name="Chitambar S.D."/>
        </authorList>
    </citation>
    <scope>NUCLEOTIDE SEQUENCE</scope>
    <source>
        <strain evidence="1">RVB/Pig-wt/IND/NIV-094317/2009/GXP[X]</strain>
    </source>
</reference>
<accession>A0A0A7DK24</accession>
<name>A0A0A7DK24_9REOV</name>
<protein>
    <submittedName>
        <fullName evidence="1">Nonstructural protein 2</fullName>
    </submittedName>
</protein>